<dbReference type="PRINTS" id="PR00455">
    <property type="entry name" value="HTHTETR"/>
</dbReference>
<evidence type="ECO:0000256" key="4">
    <source>
        <dbReference type="PROSITE-ProRule" id="PRU00335"/>
    </source>
</evidence>
<dbReference type="eggNOG" id="COG1309">
    <property type="taxonomic scope" value="Bacteria"/>
</dbReference>
<dbReference type="RefSeq" id="WP_016656253.1">
    <property type="nucleotide sequence ID" value="NZ_KE340353.1"/>
</dbReference>
<feature type="domain" description="HTH tetR-type" evidence="5">
    <location>
        <begin position="17"/>
        <end position="77"/>
    </location>
</feature>
<dbReference type="Proteomes" id="UP000014568">
    <property type="component" value="Unassembled WGS sequence"/>
</dbReference>
<dbReference type="InterPro" id="IPR001647">
    <property type="entry name" value="HTH_TetR"/>
</dbReference>
<dbReference type="PROSITE" id="PS50977">
    <property type="entry name" value="HTH_TETR_2"/>
    <property type="match status" value="1"/>
</dbReference>
<name>S3N2K9_9GAMM</name>
<keyword evidence="2 4" id="KW-0238">DNA-binding</keyword>
<proteinExistence type="predicted"/>
<dbReference type="AlphaFoldDB" id="S3N2K9"/>
<dbReference type="PANTHER" id="PTHR30055">
    <property type="entry name" value="HTH-TYPE TRANSCRIPTIONAL REGULATOR RUTR"/>
    <property type="match status" value="1"/>
</dbReference>
<gene>
    <name evidence="6" type="ORF">F945_01846</name>
</gene>
<dbReference type="PANTHER" id="PTHR30055:SF234">
    <property type="entry name" value="HTH-TYPE TRANSCRIPTIONAL REGULATOR BETI"/>
    <property type="match status" value="1"/>
</dbReference>
<dbReference type="EMBL" id="ATGI01000022">
    <property type="protein sequence ID" value="EPF73967.1"/>
    <property type="molecule type" value="Genomic_DNA"/>
</dbReference>
<dbReference type="OrthoDB" id="9816320at2"/>
<dbReference type="InterPro" id="IPR041669">
    <property type="entry name" value="TetR_C_15"/>
</dbReference>
<dbReference type="GO" id="GO:0003700">
    <property type="term" value="F:DNA-binding transcription factor activity"/>
    <property type="evidence" value="ECO:0007669"/>
    <property type="project" value="TreeGrafter"/>
</dbReference>
<accession>S3N2K9</accession>
<sequence length="206" mass="23687">MKLVLKPRKTPIQGRSRVTVDAILQSAAEILKEMDYAKFNTNLVAERAGISIGSLYQYFPNKDALIVALHKKHTQHIRDLLRTVLDRQNAQTLRQKIESLVDGVIAAHSFEPELHKLLEKKLPFFDINRVEDETGIRQEIFRLVELHQDEIIEKDKPLIVWMILQLLESLIHAAVLEPPTNVKPQAVRNAIIQSIYSYLTNTPDRL</sequence>
<reference evidence="6 7" key="1">
    <citation type="submission" date="2013-06" db="EMBL/GenBank/DDBJ databases">
        <title>The Genome Sequence of Acinetobacter rudis CIP 110305.</title>
        <authorList>
            <consortium name="The Broad Institute Genome Sequencing Platform"/>
            <consortium name="The Broad Institute Genome Sequencing Center for Infectious Disease"/>
            <person name="Cerqueira G."/>
            <person name="Feldgarden M."/>
            <person name="Courvalin P."/>
            <person name="Perichon B."/>
            <person name="Grillot-Courvalin C."/>
            <person name="Clermont D."/>
            <person name="Rocha E."/>
            <person name="Yoon E.-J."/>
            <person name="Nemec A."/>
            <person name="Young S.K."/>
            <person name="Zeng Q."/>
            <person name="Gargeya S."/>
            <person name="Fitzgerald M."/>
            <person name="Abouelleil A."/>
            <person name="Alvarado L."/>
            <person name="Berlin A.M."/>
            <person name="Chapman S.B."/>
            <person name="Dewar J."/>
            <person name="Goldberg J."/>
            <person name="Griggs A."/>
            <person name="Gujja S."/>
            <person name="Hansen M."/>
            <person name="Howarth C."/>
            <person name="Imamovic A."/>
            <person name="Larimer J."/>
            <person name="McCowan C."/>
            <person name="Murphy C."/>
            <person name="Pearson M."/>
            <person name="Priest M."/>
            <person name="Roberts A."/>
            <person name="Saif S."/>
            <person name="Shea T."/>
            <person name="Sykes S."/>
            <person name="Wortman J."/>
            <person name="Nusbaum C."/>
            <person name="Birren B."/>
        </authorList>
    </citation>
    <scope>NUCLEOTIDE SEQUENCE [LARGE SCALE GENOMIC DNA]</scope>
    <source>
        <strain evidence="6 7">CIP 110305</strain>
    </source>
</reference>
<evidence type="ECO:0000259" key="5">
    <source>
        <dbReference type="PROSITE" id="PS50977"/>
    </source>
</evidence>
<evidence type="ECO:0000313" key="7">
    <source>
        <dbReference type="Proteomes" id="UP000014568"/>
    </source>
</evidence>
<evidence type="ECO:0000256" key="1">
    <source>
        <dbReference type="ARBA" id="ARBA00023015"/>
    </source>
</evidence>
<organism evidence="6 7">
    <name type="scientific">Acinetobacter rudis CIP 110305</name>
    <dbReference type="NCBI Taxonomy" id="421052"/>
    <lineage>
        <taxon>Bacteria</taxon>
        <taxon>Pseudomonadati</taxon>
        <taxon>Pseudomonadota</taxon>
        <taxon>Gammaproteobacteria</taxon>
        <taxon>Moraxellales</taxon>
        <taxon>Moraxellaceae</taxon>
        <taxon>Acinetobacter</taxon>
    </lineage>
</organism>
<evidence type="ECO:0000256" key="3">
    <source>
        <dbReference type="ARBA" id="ARBA00023163"/>
    </source>
</evidence>
<dbReference type="PATRIC" id="fig|421052.3.peg.1802"/>
<keyword evidence="1" id="KW-0805">Transcription regulation</keyword>
<dbReference type="Pfam" id="PF17918">
    <property type="entry name" value="TetR_C_15"/>
    <property type="match status" value="1"/>
</dbReference>
<dbReference type="HOGENOM" id="CLU_069356_46_0_6"/>
<dbReference type="InterPro" id="IPR050109">
    <property type="entry name" value="HTH-type_TetR-like_transc_reg"/>
</dbReference>
<keyword evidence="3" id="KW-0804">Transcription</keyword>
<dbReference type="Pfam" id="PF00440">
    <property type="entry name" value="TetR_N"/>
    <property type="match status" value="1"/>
</dbReference>
<comment type="caution">
    <text evidence="6">The sequence shown here is derived from an EMBL/GenBank/DDBJ whole genome shotgun (WGS) entry which is preliminary data.</text>
</comment>
<dbReference type="STRING" id="632955.GCA_000829675_02533"/>
<keyword evidence="7" id="KW-1185">Reference proteome</keyword>
<feature type="DNA-binding region" description="H-T-H motif" evidence="4">
    <location>
        <begin position="40"/>
        <end position="59"/>
    </location>
</feature>
<dbReference type="Gene3D" id="1.10.357.10">
    <property type="entry name" value="Tetracycline Repressor, domain 2"/>
    <property type="match status" value="1"/>
</dbReference>
<protein>
    <recommendedName>
        <fullName evidence="5">HTH tetR-type domain-containing protein</fullName>
    </recommendedName>
</protein>
<dbReference type="InterPro" id="IPR009057">
    <property type="entry name" value="Homeodomain-like_sf"/>
</dbReference>
<dbReference type="GO" id="GO:0000976">
    <property type="term" value="F:transcription cis-regulatory region binding"/>
    <property type="evidence" value="ECO:0007669"/>
    <property type="project" value="TreeGrafter"/>
</dbReference>
<evidence type="ECO:0000313" key="6">
    <source>
        <dbReference type="EMBL" id="EPF73967.1"/>
    </source>
</evidence>
<evidence type="ECO:0000256" key="2">
    <source>
        <dbReference type="ARBA" id="ARBA00023125"/>
    </source>
</evidence>
<dbReference type="SUPFAM" id="SSF46689">
    <property type="entry name" value="Homeodomain-like"/>
    <property type="match status" value="1"/>
</dbReference>